<evidence type="ECO:0000256" key="1">
    <source>
        <dbReference type="ARBA" id="ARBA00008061"/>
    </source>
</evidence>
<dbReference type="Gene3D" id="3.20.20.80">
    <property type="entry name" value="Glycosidases"/>
    <property type="match status" value="1"/>
</dbReference>
<dbReference type="Pfam" id="PF00128">
    <property type="entry name" value="Alpha-amylase"/>
    <property type="match status" value="1"/>
</dbReference>
<gene>
    <name evidence="3" type="ORF">ACFSX5_13210</name>
</gene>
<evidence type="ECO:0000259" key="2">
    <source>
        <dbReference type="SMART" id="SM00642"/>
    </source>
</evidence>
<dbReference type="Proteomes" id="UP001597521">
    <property type="component" value="Unassembled WGS sequence"/>
</dbReference>
<accession>A0ABW5QMC1</accession>
<dbReference type="InterPro" id="IPR045857">
    <property type="entry name" value="O16G_dom_2"/>
</dbReference>
<dbReference type="RefSeq" id="WP_386834041.1">
    <property type="nucleotide sequence ID" value="NZ_JBHUNP010000001.1"/>
</dbReference>
<comment type="caution">
    <text evidence="3">The sequence shown here is derived from an EMBL/GenBank/DDBJ whole genome shotgun (WGS) entry which is preliminary data.</text>
</comment>
<comment type="similarity">
    <text evidence="1">Belongs to the glycosyl hydrolase 13 family.</text>
</comment>
<dbReference type="PANTHER" id="PTHR10357">
    <property type="entry name" value="ALPHA-AMYLASE FAMILY MEMBER"/>
    <property type="match status" value="1"/>
</dbReference>
<dbReference type="InterPro" id="IPR006047">
    <property type="entry name" value="GH13_cat_dom"/>
</dbReference>
<keyword evidence="3" id="KW-0378">Hydrolase</keyword>
<dbReference type="SMART" id="SM00642">
    <property type="entry name" value="Aamy"/>
    <property type="match status" value="1"/>
</dbReference>
<dbReference type="EMBL" id="JBHUNP010000001">
    <property type="protein sequence ID" value="MFD2648753.1"/>
    <property type="molecule type" value="Genomic_DNA"/>
</dbReference>
<organism evidence="3 4">
    <name type="scientific">Devosia albogilva</name>
    <dbReference type="NCBI Taxonomy" id="429726"/>
    <lineage>
        <taxon>Bacteria</taxon>
        <taxon>Pseudomonadati</taxon>
        <taxon>Pseudomonadota</taxon>
        <taxon>Alphaproteobacteria</taxon>
        <taxon>Hyphomicrobiales</taxon>
        <taxon>Devosiaceae</taxon>
        <taxon>Devosia</taxon>
    </lineage>
</organism>
<evidence type="ECO:0000313" key="3">
    <source>
        <dbReference type="EMBL" id="MFD2648753.1"/>
    </source>
</evidence>
<reference evidence="4" key="1">
    <citation type="journal article" date="2019" name="Int. J. Syst. Evol. Microbiol.">
        <title>The Global Catalogue of Microorganisms (GCM) 10K type strain sequencing project: providing services to taxonomists for standard genome sequencing and annotation.</title>
        <authorList>
            <consortium name="The Broad Institute Genomics Platform"/>
            <consortium name="The Broad Institute Genome Sequencing Center for Infectious Disease"/>
            <person name="Wu L."/>
            <person name="Ma J."/>
        </authorList>
    </citation>
    <scope>NUCLEOTIDE SEQUENCE [LARGE SCALE GENOMIC DNA]</scope>
    <source>
        <strain evidence="4">CCM 7427</strain>
    </source>
</reference>
<dbReference type="SUPFAM" id="SSF51445">
    <property type="entry name" value="(Trans)glycosidases"/>
    <property type="match status" value="1"/>
</dbReference>
<dbReference type="SUPFAM" id="SSF51011">
    <property type="entry name" value="Glycosyl hydrolase domain"/>
    <property type="match status" value="1"/>
</dbReference>
<proteinExistence type="inferred from homology"/>
<dbReference type="PANTHER" id="PTHR10357:SF179">
    <property type="entry name" value="NEUTRAL AND BASIC AMINO ACID TRANSPORT PROTEIN RBAT"/>
    <property type="match status" value="1"/>
</dbReference>
<evidence type="ECO:0000313" key="4">
    <source>
        <dbReference type="Proteomes" id="UP001597521"/>
    </source>
</evidence>
<dbReference type="Gene3D" id="3.90.400.10">
    <property type="entry name" value="Oligo-1,6-glucosidase, Domain 2"/>
    <property type="match status" value="1"/>
</dbReference>
<dbReference type="InterPro" id="IPR017853">
    <property type="entry name" value="GH"/>
</dbReference>
<protein>
    <submittedName>
        <fullName evidence="3">Alpha-amylase family glycosyl hydrolase</fullName>
    </submittedName>
</protein>
<name>A0ABW5QMC1_9HYPH</name>
<feature type="domain" description="Glycosyl hydrolase family 13 catalytic" evidence="2">
    <location>
        <begin position="12"/>
        <end position="384"/>
    </location>
</feature>
<keyword evidence="4" id="KW-1185">Reference proteome</keyword>
<dbReference type="GO" id="GO:0016787">
    <property type="term" value="F:hydrolase activity"/>
    <property type="evidence" value="ECO:0007669"/>
    <property type="project" value="UniProtKB-KW"/>
</dbReference>
<sequence length="517" mass="59317">MKEWWRSSVAYSIFPMSFQDGNGDGIGDINGITSRLDYLGWLGVDLIWLGPLYKSPMVDAGYDIADFTAIEPVFGTMEDFDRLLAEMHRRGMKLVMDFVPNHTSDQHEWFKQSRASRDNPRRDWYVWRDGKPGGGPPNNWIDNTDKPAWEWDEATGQWYYHLFLSSQPDLNLRNPDVVEAIERGMRFWLDRGIDGFRLDSAMNLVEDIHFRDEPTDDDLDEGPPAWMDHVFSSDRPETHELIARWRKILDEYNAVFIGEVQAPITRMMRYYGRKAPMLHMPFNNQVMKTEPWKARKVDASIEQFMLLLPENGWPNWVIGSHDVPRLATRLGPAQARVASLLLLTLPGTPFIYYGDELGMEASEFDPKDAVDPYEKFGQGRDAERGPMPWSAEPHGGFTTGTPWMTLPPNADTCNVEAQKADPRSIVHLHRRLIELRRQYLDLQGPAYETAYGNKQVLAYYRGKTDRFYVAANFSDTPQPAEFEGSGRILVSTLMDREEAVTGPFGLRPNEAVLVKLD</sequence>